<name>A0ABR2F1G4_9ROSI</name>
<sequence length="259" mass="29564">MDLSTECRVHNDVQRLTVDESNVCSPIGHGSRCRAKLAEVIDYGGQQRKVRQLSEILMNVVPSKERVVATKFSCDYSEVHSNLVVLVGRWVVEDWKAGVIGLYALCGLAEHREFWQGIIAIISQRNIAWCVGGDFSMVMRVEERRGCLNSNRGIADFCELVTTAALCDTPLQGKAFTWFGYRNKCSRIDRFLVSTEWFQRFDRLVVINLPCELSDHWPIVLVSDSCDSGLKPFQFFNAWLINPQHVLEMECAWQGLRQK</sequence>
<comment type="caution">
    <text evidence="1">The sequence shown here is derived from an EMBL/GenBank/DDBJ whole genome shotgun (WGS) entry which is preliminary data.</text>
</comment>
<dbReference type="InterPro" id="IPR036691">
    <property type="entry name" value="Endo/exonu/phosph_ase_sf"/>
</dbReference>
<dbReference type="Gene3D" id="3.60.10.10">
    <property type="entry name" value="Endonuclease/exonuclease/phosphatase"/>
    <property type="match status" value="1"/>
</dbReference>
<dbReference type="PANTHER" id="PTHR33710:SF64">
    <property type="entry name" value="ENDONUCLEASE_EXONUCLEASE_PHOSPHATASE DOMAIN-CONTAINING PROTEIN"/>
    <property type="match status" value="1"/>
</dbReference>
<accession>A0ABR2F1G4</accession>
<dbReference type="Proteomes" id="UP001472677">
    <property type="component" value="Unassembled WGS sequence"/>
</dbReference>
<dbReference type="SUPFAM" id="SSF56219">
    <property type="entry name" value="DNase I-like"/>
    <property type="match status" value="1"/>
</dbReference>
<reference evidence="1 2" key="1">
    <citation type="journal article" date="2024" name="G3 (Bethesda)">
        <title>Genome assembly of Hibiscus sabdariffa L. provides insights into metabolisms of medicinal natural products.</title>
        <authorList>
            <person name="Kim T."/>
        </authorList>
    </citation>
    <scope>NUCLEOTIDE SEQUENCE [LARGE SCALE GENOMIC DNA]</scope>
    <source>
        <strain evidence="1">TK-2024</strain>
        <tissue evidence="1">Old leaves</tissue>
    </source>
</reference>
<keyword evidence="2" id="KW-1185">Reference proteome</keyword>
<gene>
    <name evidence="1" type="ORF">V6N12_007339</name>
</gene>
<protein>
    <submittedName>
        <fullName evidence="1">Uncharacterized protein</fullName>
    </submittedName>
</protein>
<proteinExistence type="predicted"/>
<evidence type="ECO:0000313" key="2">
    <source>
        <dbReference type="Proteomes" id="UP001472677"/>
    </source>
</evidence>
<organism evidence="1 2">
    <name type="scientific">Hibiscus sabdariffa</name>
    <name type="common">roselle</name>
    <dbReference type="NCBI Taxonomy" id="183260"/>
    <lineage>
        <taxon>Eukaryota</taxon>
        <taxon>Viridiplantae</taxon>
        <taxon>Streptophyta</taxon>
        <taxon>Embryophyta</taxon>
        <taxon>Tracheophyta</taxon>
        <taxon>Spermatophyta</taxon>
        <taxon>Magnoliopsida</taxon>
        <taxon>eudicotyledons</taxon>
        <taxon>Gunneridae</taxon>
        <taxon>Pentapetalae</taxon>
        <taxon>rosids</taxon>
        <taxon>malvids</taxon>
        <taxon>Malvales</taxon>
        <taxon>Malvaceae</taxon>
        <taxon>Malvoideae</taxon>
        <taxon>Hibiscus</taxon>
    </lineage>
</organism>
<dbReference type="EMBL" id="JBBPBM010000009">
    <property type="protein sequence ID" value="KAK8568799.1"/>
    <property type="molecule type" value="Genomic_DNA"/>
</dbReference>
<evidence type="ECO:0000313" key="1">
    <source>
        <dbReference type="EMBL" id="KAK8568799.1"/>
    </source>
</evidence>
<dbReference type="PANTHER" id="PTHR33710">
    <property type="entry name" value="BNAC02G09200D PROTEIN"/>
    <property type="match status" value="1"/>
</dbReference>